<dbReference type="InterPro" id="IPR050624">
    <property type="entry name" value="HTH-type_Tx_Regulator"/>
</dbReference>
<dbReference type="Proteomes" id="UP001595629">
    <property type="component" value="Unassembled WGS sequence"/>
</dbReference>
<keyword evidence="5" id="KW-1185">Reference proteome</keyword>
<evidence type="ECO:0000256" key="1">
    <source>
        <dbReference type="ARBA" id="ARBA00023125"/>
    </source>
</evidence>
<evidence type="ECO:0000313" key="5">
    <source>
        <dbReference type="Proteomes" id="UP001595629"/>
    </source>
</evidence>
<evidence type="ECO:0000256" key="2">
    <source>
        <dbReference type="PROSITE-ProRule" id="PRU00335"/>
    </source>
</evidence>
<feature type="DNA-binding region" description="H-T-H motif" evidence="2">
    <location>
        <begin position="42"/>
        <end position="61"/>
    </location>
</feature>
<keyword evidence="1 2" id="KW-0238">DNA-binding</keyword>
<dbReference type="PANTHER" id="PTHR43479">
    <property type="entry name" value="ACREF/ENVCD OPERON REPRESSOR-RELATED"/>
    <property type="match status" value="1"/>
</dbReference>
<dbReference type="PRINTS" id="PR00455">
    <property type="entry name" value="HTHTETR"/>
</dbReference>
<dbReference type="InterPro" id="IPR001647">
    <property type="entry name" value="HTH_TetR"/>
</dbReference>
<dbReference type="SUPFAM" id="SSF48498">
    <property type="entry name" value="Tetracyclin repressor-like, C-terminal domain"/>
    <property type="match status" value="1"/>
</dbReference>
<sequence length="236" mass="25658">MATKPETDHRTRAAAARRAKMRERLIESAVLVFAEKGVDASVIDDVIATAGVSRGTFYNYFRSNQELLSAAGDQLGDELVEIIEHKVSTLPDPAERLATGIRLFIETARRYPLLGRFTARAGLESGGPGNLIYDYLPVHIRQGIAQGRFINMPMTVALDLIRGTAVITVYRLSIGNGDETDADESVAAILRGLGLSPADAQELVKRDLPELVVSNTGLLERSKKRAEEAGIELVKS</sequence>
<dbReference type="SUPFAM" id="SSF46689">
    <property type="entry name" value="Homeodomain-like"/>
    <property type="match status" value="1"/>
</dbReference>
<accession>A0ABV7TC25</accession>
<dbReference type="Gene3D" id="1.10.357.10">
    <property type="entry name" value="Tetracycline Repressor, domain 2"/>
    <property type="match status" value="1"/>
</dbReference>
<dbReference type="InterPro" id="IPR009057">
    <property type="entry name" value="Homeodomain-like_sf"/>
</dbReference>
<name>A0ABV7TC25_9RHOB</name>
<dbReference type="PROSITE" id="PS50977">
    <property type="entry name" value="HTH_TETR_2"/>
    <property type="match status" value="1"/>
</dbReference>
<evidence type="ECO:0000313" key="4">
    <source>
        <dbReference type="EMBL" id="MFC3612816.1"/>
    </source>
</evidence>
<dbReference type="Pfam" id="PF21306">
    <property type="entry name" value="TetR_C_40"/>
    <property type="match status" value="1"/>
</dbReference>
<evidence type="ECO:0000259" key="3">
    <source>
        <dbReference type="PROSITE" id="PS50977"/>
    </source>
</evidence>
<organism evidence="4 5">
    <name type="scientific">Lutimaribacter marinistellae</name>
    <dbReference type="NCBI Taxonomy" id="1820329"/>
    <lineage>
        <taxon>Bacteria</taxon>
        <taxon>Pseudomonadati</taxon>
        <taxon>Pseudomonadota</taxon>
        <taxon>Alphaproteobacteria</taxon>
        <taxon>Rhodobacterales</taxon>
        <taxon>Roseobacteraceae</taxon>
        <taxon>Lutimaribacter</taxon>
    </lineage>
</organism>
<dbReference type="PANTHER" id="PTHR43479:SF11">
    <property type="entry name" value="ACREF_ENVCD OPERON REPRESSOR-RELATED"/>
    <property type="match status" value="1"/>
</dbReference>
<proteinExistence type="predicted"/>
<reference evidence="5" key="1">
    <citation type="journal article" date="2019" name="Int. J. Syst. Evol. Microbiol.">
        <title>The Global Catalogue of Microorganisms (GCM) 10K type strain sequencing project: providing services to taxonomists for standard genome sequencing and annotation.</title>
        <authorList>
            <consortium name="The Broad Institute Genomics Platform"/>
            <consortium name="The Broad Institute Genome Sequencing Center for Infectious Disease"/>
            <person name="Wu L."/>
            <person name="Ma J."/>
        </authorList>
    </citation>
    <scope>NUCLEOTIDE SEQUENCE [LARGE SCALE GENOMIC DNA]</scope>
    <source>
        <strain evidence="5">KCTC 42911</strain>
    </source>
</reference>
<dbReference type="InterPro" id="IPR049513">
    <property type="entry name" value="TetR_C_40"/>
</dbReference>
<dbReference type="RefSeq" id="WP_386734006.1">
    <property type="nucleotide sequence ID" value="NZ_JBHRXI010000002.1"/>
</dbReference>
<dbReference type="Pfam" id="PF00440">
    <property type="entry name" value="TetR_N"/>
    <property type="match status" value="1"/>
</dbReference>
<feature type="domain" description="HTH tetR-type" evidence="3">
    <location>
        <begin position="19"/>
        <end position="79"/>
    </location>
</feature>
<dbReference type="EMBL" id="JBHRXI010000002">
    <property type="protein sequence ID" value="MFC3612816.1"/>
    <property type="molecule type" value="Genomic_DNA"/>
</dbReference>
<comment type="caution">
    <text evidence="4">The sequence shown here is derived from an EMBL/GenBank/DDBJ whole genome shotgun (WGS) entry which is preliminary data.</text>
</comment>
<protein>
    <submittedName>
        <fullName evidence="4">TetR/AcrR family transcriptional regulator</fullName>
    </submittedName>
</protein>
<dbReference type="InterPro" id="IPR036271">
    <property type="entry name" value="Tet_transcr_reg_TetR-rel_C_sf"/>
</dbReference>
<gene>
    <name evidence="4" type="ORF">ACFORG_03500</name>
</gene>